<dbReference type="Proteomes" id="UP000633943">
    <property type="component" value="Unassembled WGS sequence"/>
</dbReference>
<keyword evidence="3" id="KW-1185">Reference proteome</keyword>
<evidence type="ECO:0000259" key="1">
    <source>
        <dbReference type="Pfam" id="PF13817"/>
    </source>
</evidence>
<organism evidence="2 3">
    <name type="scientific">Aromatoleum bremense</name>
    <dbReference type="NCBI Taxonomy" id="76115"/>
    <lineage>
        <taxon>Bacteria</taxon>
        <taxon>Pseudomonadati</taxon>
        <taxon>Pseudomonadota</taxon>
        <taxon>Betaproteobacteria</taxon>
        <taxon>Rhodocyclales</taxon>
        <taxon>Rhodocyclaceae</taxon>
        <taxon>Aromatoleum</taxon>
    </lineage>
</organism>
<evidence type="ECO:0000313" key="3">
    <source>
        <dbReference type="Proteomes" id="UP000633943"/>
    </source>
</evidence>
<gene>
    <name evidence="2" type="ORF">GPA24_19430</name>
</gene>
<proteinExistence type="predicted"/>
<dbReference type="EMBL" id="WTVP01000099">
    <property type="protein sequence ID" value="NMG17663.1"/>
    <property type="molecule type" value="Genomic_DNA"/>
</dbReference>
<dbReference type="Pfam" id="PF13817">
    <property type="entry name" value="DDE_Tnp_IS66_C"/>
    <property type="match status" value="1"/>
</dbReference>
<name>A0ABX1P0N7_9RHOO</name>
<dbReference type="InterPro" id="IPR039552">
    <property type="entry name" value="IS66_C"/>
</dbReference>
<accession>A0ABX1P0N7</accession>
<comment type="caution">
    <text evidence="2">The sequence shown here is derived from an EMBL/GenBank/DDBJ whole genome shotgun (WGS) entry which is preliminary data.</text>
</comment>
<reference evidence="2 3" key="1">
    <citation type="submission" date="2019-12" db="EMBL/GenBank/DDBJ databases">
        <title>Comparative genomics gives insights into the taxonomy of the Azoarcus-Aromatoleum group and reveals separate origins of nif in the plant-associated Azoarcus and non-plant-associated Aromatoleum sub-groups.</title>
        <authorList>
            <person name="Lafos M."/>
            <person name="Maluk M."/>
            <person name="Batista M."/>
            <person name="Junghare M."/>
            <person name="Carmona M."/>
            <person name="Faoro H."/>
            <person name="Cruz L.M."/>
            <person name="Battistoni F."/>
            <person name="De Souza E."/>
            <person name="Pedrosa F."/>
            <person name="Chen W.-M."/>
            <person name="Poole P.S."/>
            <person name="Dixon R.A."/>
            <person name="James E.K."/>
        </authorList>
    </citation>
    <scope>NUCLEOTIDE SEQUENCE [LARGE SCALE GENOMIC DNA]</scope>
    <source>
        <strain evidence="2 3">PbN1</strain>
    </source>
</reference>
<protein>
    <recommendedName>
        <fullName evidence="1">Transposase IS66 C-terminal domain-containing protein</fullName>
    </recommendedName>
</protein>
<evidence type="ECO:0000313" key="2">
    <source>
        <dbReference type="EMBL" id="NMG17663.1"/>
    </source>
</evidence>
<sequence>MLADRDGPARLNRIEPHACLKDVLARIHDHRIDRLDELLLMNWKPPV</sequence>
<feature type="domain" description="Transposase IS66 C-terminal" evidence="1">
    <location>
        <begin position="9"/>
        <end position="39"/>
    </location>
</feature>